<dbReference type="WBParaSite" id="JU765_v2.g5971.t1">
    <property type="protein sequence ID" value="JU765_v2.g5971.t1"/>
    <property type="gene ID" value="JU765_v2.g5971"/>
</dbReference>
<protein>
    <submittedName>
        <fullName evidence="2">Uncharacterized protein</fullName>
    </submittedName>
</protein>
<accession>A0AC34RDZ6</accession>
<dbReference type="Proteomes" id="UP000887576">
    <property type="component" value="Unplaced"/>
</dbReference>
<evidence type="ECO:0000313" key="1">
    <source>
        <dbReference type="Proteomes" id="UP000887576"/>
    </source>
</evidence>
<name>A0AC34RDZ6_9BILA</name>
<proteinExistence type="predicted"/>
<reference evidence="2" key="1">
    <citation type="submission" date="2022-11" db="UniProtKB">
        <authorList>
            <consortium name="WormBaseParasite"/>
        </authorList>
    </citation>
    <scope>IDENTIFICATION</scope>
</reference>
<sequence>MVSKEKSFYLTQGYKLGWNYTNYSDSDIPQLTDGTQDCPTIATKDDRFDILAEQIFHLYWLKKAVKNEINFLNFKKNWKLPILSSENIPEKRETLKVYNQKINKNWDETISNCLKILKGSTKTKSDLLSELSPHYLIALRKEIVTEPAYNSEQISKLKLLDDDFKEKEEVEDSEEEINPGSSKFQTTSSSGPEPSIQKQDLSENSCSESTITMNNKDYRSLQTEITQLLKMDIVLSNKALQPFVKTQDPNERILIGFGSHQNRTKPKTKEASEMFISPCPTECTIDDRQWICINCGEFFKIQGFQVICSCGRTHVSNLKLECFDPKHPKEFFPCEKHDPTSASISSSRRSSFSVIEDAQ</sequence>
<evidence type="ECO:0000313" key="2">
    <source>
        <dbReference type="WBParaSite" id="JU765_v2.g5971.t1"/>
    </source>
</evidence>
<organism evidence="1 2">
    <name type="scientific">Panagrolaimus sp. JU765</name>
    <dbReference type="NCBI Taxonomy" id="591449"/>
    <lineage>
        <taxon>Eukaryota</taxon>
        <taxon>Metazoa</taxon>
        <taxon>Ecdysozoa</taxon>
        <taxon>Nematoda</taxon>
        <taxon>Chromadorea</taxon>
        <taxon>Rhabditida</taxon>
        <taxon>Tylenchina</taxon>
        <taxon>Panagrolaimomorpha</taxon>
        <taxon>Panagrolaimoidea</taxon>
        <taxon>Panagrolaimidae</taxon>
        <taxon>Panagrolaimus</taxon>
    </lineage>
</organism>